<dbReference type="PANTHER" id="PTHR37984">
    <property type="entry name" value="PROTEIN CBG26694"/>
    <property type="match status" value="1"/>
</dbReference>
<dbReference type="Gene3D" id="2.40.70.10">
    <property type="entry name" value="Acid Proteases"/>
    <property type="match status" value="1"/>
</dbReference>
<sequence>MAVSLPTICIKNVDRESYTEFTRKFSNFLVIHKVKATEREVQLAYLKSAIDSDISLALDSVEIAAEDTIDTVLEKLGTKLLPKSNIVLDQYRFLRRVQHADETFNEYLYEMKKLAKNCDLGNQLENLLKVQLVIGVNDPSLQERLLRNPELSLTRVIEHCQDAENAKKSRCVLQEDKFTNDAEVHSLNKRQSSQKFTSQSQDSSQFSNTNQNSSEFDCSNCGTTHARRKCPAYGKQCGYCKQYNHFKSNCRKLRNRQQTASDVKSVESIENQPEYLISELSNKDTKSWKIDVMIMEKTFSFKIDSGAELNILPLSILNVCNIPKSSLQPVQLKLTAFGGFKLVPLGSVTLDCKIKNKHCKICFVVLDDFCQQGIVSILGVQTCEDLELIIRVFNIVNYDKDHFLDKYQTCFTGLGKFDSEYDMRIDEAVEPIVNPPRRVPQTVMPKLDTALKELVKAQIIEPVDYPKNWSSNIVIVEKSENRGIRICLDPVHLNKVIKREYLVQ</sequence>
<feature type="compositionally biased region" description="Low complexity" evidence="1">
    <location>
        <begin position="191"/>
        <end position="214"/>
    </location>
</feature>
<dbReference type="InterPro" id="IPR050951">
    <property type="entry name" value="Retrovirus_Pol_polyprotein"/>
</dbReference>
<dbReference type="CDD" id="cd22958">
    <property type="entry name" value="DD_DPY30_SDC1-like"/>
    <property type="match status" value="1"/>
</dbReference>
<evidence type="ECO:0000256" key="1">
    <source>
        <dbReference type="SAM" id="MobiDB-lite"/>
    </source>
</evidence>
<dbReference type="InterPro" id="IPR043502">
    <property type="entry name" value="DNA/RNA_pol_sf"/>
</dbReference>
<dbReference type="SUPFAM" id="SSF50630">
    <property type="entry name" value="Acid proteases"/>
    <property type="match status" value="1"/>
</dbReference>
<organism evidence="2">
    <name type="scientific">Cacopsylla melanoneura</name>
    <dbReference type="NCBI Taxonomy" id="428564"/>
    <lineage>
        <taxon>Eukaryota</taxon>
        <taxon>Metazoa</taxon>
        <taxon>Ecdysozoa</taxon>
        <taxon>Arthropoda</taxon>
        <taxon>Hexapoda</taxon>
        <taxon>Insecta</taxon>
        <taxon>Pterygota</taxon>
        <taxon>Neoptera</taxon>
        <taxon>Paraneoptera</taxon>
        <taxon>Hemiptera</taxon>
        <taxon>Sternorrhyncha</taxon>
        <taxon>Psylloidea</taxon>
        <taxon>Psyllidae</taxon>
        <taxon>Psyllinae</taxon>
        <taxon>Cacopsylla</taxon>
    </lineage>
</organism>
<dbReference type="SUPFAM" id="SSF56672">
    <property type="entry name" value="DNA/RNA polymerases"/>
    <property type="match status" value="1"/>
</dbReference>
<dbReference type="EMBL" id="HBUF01301746">
    <property type="protein sequence ID" value="CAG6691248.1"/>
    <property type="molecule type" value="Transcribed_RNA"/>
</dbReference>
<dbReference type="PANTHER" id="PTHR37984:SF9">
    <property type="entry name" value="INTEGRASE CATALYTIC DOMAIN-CONTAINING PROTEIN"/>
    <property type="match status" value="1"/>
</dbReference>
<reference evidence="2" key="1">
    <citation type="submission" date="2021-05" db="EMBL/GenBank/DDBJ databases">
        <authorList>
            <person name="Alioto T."/>
            <person name="Alioto T."/>
            <person name="Gomez Garrido J."/>
        </authorList>
    </citation>
    <scope>NUCLEOTIDE SEQUENCE</scope>
</reference>
<protein>
    <submittedName>
        <fullName evidence="2">Uncharacterized protein K02A2.6</fullName>
    </submittedName>
</protein>
<proteinExistence type="predicted"/>
<dbReference type="GO" id="GO:0071897">
    <property type="term" value="P:DNA biosynthetic process"/>
    <property type="evidence" value="ECO:0007669"/>
    <property type="project" value="UniProtKB-ARBA"/>
</dbReference>
<dbReference type="Gene3D" id="3.10.10.10">
    <property type="entry name" value="HIV Type 1 Reverse Transcriptase, subunit A, domain 1"/>
    <property type="match status" value="1"/>
</dbReference>
<dbReference type="InterPro" id="IPR021109">
    <property type="entry name" value="Peptidase_aspartic_dom_sf"/>
</dbReference>
<evidence type="ECO:0000313" key="2">
    <source>
        <dbReference type="EMBL" id="CAG6691248.1"/>
    </source>
</evidence>
<feature type="region of interest" description="Disordered" evidence="1">
    <location>
        <begin position="183"/>
        <end position="215"/>
    </location>
</feature>
<accession>A0A8D8XDC2</accession>
<name>A0A8D8XDC2_9HEMI</name>
<dbReference type="AlphaFoldDB" id="A0A8D8XDC2"/>